<dbReference type="PaxDb" id="4097-A0A1S3XXR5"/>
<dbReference type="AlphaFoldDB" id="A0A1S3XXR5"/>
<dbReference type="OrthoDB" id="1243341at2759"/>
<organism evidence="2">
    <name type="scientific">Nicotiana tabacum</name>
    <name type="common">Common tobacco</name>
    <dbReference type="NCBI Taxonomy" id="4097"/>
    <lineage>
        <taxon>Eukaryota</taxon>
        <taxon>Viridiplantae</taxon>
        <taxon>Streptophyta</taxon>
        <taxon>Embryophyta</taxon>
        <taxon>Tracheophyta</taxon>
        <taxon>Spermatophyta</taxon>
        <taxon>Magnoliopsida</taxon>
        <taxon>eudicotyledons</taxon>
        <taxon>Gunneridae</taxon>
        <taxon>Pentapetalae</taxon>
        <taxon>asterids</taxon>
        <taxon>lamiids</taxon>
        <taxon>Solanales</taxon>
        <taxon>Solanaceae</taxon>
        <taxon>Nicotianoideae</taxon>
        <taxon>Nicotianeae</taxon>
        <taxon>Nicotiana</taxon>
    </lineage>
</organism>
<evidence type="ECO:0000256" key="1">
    <source>
        <dbReference type="SAM" id="MobiDB-lite"/>
    </source>
</evidence>
<evidence type="ECO:0000313" key="2">
    <source>
        <dbReference type="RefSeq" id="XP_016444492.1"/>
    </source>
</evidence>
<name>A0A1S3XXR5_TOBAC</name>
<reference evidence="2" key="1">
    <citation type="submission" date="2025-08" db="UniProtKB">
        <authorList>
            <consortium name="RefSeq"/>
        </authorList>
    </citation>
    <scope>IDENTIFICATION</scope>
</reference>
<feature type="compositionally biased region" description="Low complexity" evidence="1">
    <location>
        <begin position="82"/>
        <end position="120"/>
    </location>
</feature>
<gene>
    <name evidence="2" type="primary">LOC107769733</name>
</gene>
<feature type="compositionally biased region" description="Acidic residues" evidence="1">
    <location>
        <begin position="1"/>
        <end position="11"/>
    </location>
</feature>
<dbReference type="KEGG" id="nta:107769733"/>
<proteinExistence type="predicted"/>
<dbReference type="RefSeq" id="XP_016444492.1">
    <property type="nucleotide sequence ID" value="XM_016589006.1"/>
</dbReference>
<protein>
    <submittedName>
        <fullName evidence="2">Formin-like protein 11</fullName>
    </submittedName>
</protein>
<feature type="region of interest" description="Disordered" evidence="1">
    <location>
        <begin position="1"/>
        <end position="36"/>
    </location>
</feature>
<sequence>MVLVDEGEASGEEAPLQRRKRSSLAQSDAQPGALQNLTSDEVEALLGETGLIENVDSRFPTFFVASGPRSSDPEPLLPPTTEPITINSSSTTVASSPSIPMGPRPLTLVAPSPPATTTSPSPVPPDQERGASPPRSPDHGNLGHNYSTPSPDPRGRRSATLSISKECHLLSKPVELANYPKSLASEKD</sequence>
<feature type="compositionally biased region" description="Polar residues" evidence="1">
    <location>
        <begin position="23"/>
        <end position="36"/>
    </location>
</feature>
<accession>A0A1S3XXR5</accession>
<feature type="region of interest" description="Disordered" evidence="1">
    <location>
        <begin position="62"/>
        <end position="164"/>
    </location>
</feature>